<evidence type="ECO:0000256" key="21">
    <source>
        <dbReference type="ARBA" id="ARBA00047617"/>
    </source>
</evidence>
<dbReference type="SUPFAM" id="SSF50129">
    <property type="entry name" value="GroES-like"/>
    <property type="match status" value="2"/>
</dbReference>
<keyword evidence="8" id="KW-0644">Prostaglandin metabolism</keyword>
<keyword evidence="12" id="KW-0007">Acetylation</keyword>
<evidence type="ECO:0000256" key="27">
    <source>
        <dbReference type="ARBA" id="ARBA00048290"/>
    </source>
</evidence>
<dbReference type="SUPFAM" id="SSF51735">
    <property type="entry name" value="NAD(P)-binding Rossmann-fold domains"/>
    <property type="match status" value="1"/>
</dbReference>
<evidence type="ECO:0000256" key="2">
    <source>
        <dbReference type="ARBA" id="ARBA00010460"/>
    </source>
</evidence>
<evidence type="ECO:0000256" key="17">
    <source>
        <dbReference type="ARBA" id="ARBA00032255"/>
    </source>
</evidence>
<evidence type="ECO:0000256" key="5">
    <source>
        <dbReference type="ARBA" id="ARBA00012410"/>
    </source>
</evidence>
<comment type="catalytic activity">
    <reaction evidence="29">
        <text>20-hydroxy-leukotriene B4 + NADP(+) = 12-oxo-20-hydroxy-leukotriene B4 + NADPH + H(+)</text>
        <dbReference type="Rhea" id="RHEA:51208"/>
        <dbReference type="ChEBI" id="CHEBI:15378"/>
        <dbReference type="ChEBI" id="CHEBI:57460"/>
        <dbReference type="ChEBI" id="CHEBI:57783"/>
        <dbReference type="ChEBI" id="CHEBI:58349"/>
        <dbReference type="ChEBI" id="CHEBI:133346"/>
    </reaction>
    <physiologicalReaction direction="left-to-right" evidence="29">
        <dbReference type="Rhea" id="RHEA:51209"/>
    </physiologicalReaction>
</comment>
<evidence type="ECO:0000256" key="29">
    <source>
        <dbReference type="ARBA" id="ARBA00048591"/>
    </source>
</evidence>
<comment type="catalytic activity">
    <reaction evidence="30">
        <text>6-trans-leukotriene B4 + NADP(+) = 12-oxo-(5S)-hydroxy-(6E,8E,10E,14Z)-eicosatetraenoate + NADPH + H(+)</text>
        <dbReference type="Rhea" id="RHEA:51204"/>
        <dbReference type="ChEBI" id="CHEBI:15378"/>
        <dbReference type="ChEBI" id="CHEBI:57783"/>
        <dbReference type="ChEBI" id="CHEBI:58349"/>
        <dbReference type="ChEBI" id="CHEBI:90723"/>
        <dbReference type="ChEBI" id="CHEBI:133974"/>
    </reaction>
    <physiologicalReaction direction="left-to-right" evidence="30">
        <dbReference type="Rhea" id="RHEA:51205"/>
    </physiologicalReaction>
</comment>
<evidence type="ECO:0000256" key="9">
    <source>
        <dbReference type="ARBA" id="ARBA00022553"/>
    </source>
</evidence>
<evidence type="ECO:0000256" key="3">
    <source>
        <dbReference type="ARBA" id="ARBA00011852"/>
    </source>
</evidence>
<comment type="catalytic activity">
    <reaction evidence="22">
        <text>pentan-2-one + NADP(+) = (E)-pent-3-en-2-one + NADPH + H(+)</text>
        <dbReference type="Rhea" id="RHEA:50788"/>
        <dbReference type="ChEBI" id="CHEBI:15378"/>
        <dbReference type="ChEBI" id="CHEBI:16472"/>
        <dbReference type="ChEBI" id="CHEBI:57783"/>
        <dbReference type="ChEBI" id="CHEBI:58349"/>
        <dbReference type="ChEBI" id="CHEBI:145276"/>
    </reaction>
    <physiologicalReaction direction="right-to-left" evidence="22">
        <dbReference type="Rhea" id="RHEA:50790"/>
    </physiologicalReaction>
</comment>
<dbReference type="GO" id="GO:0006693">
    <property type="term" value="P:prostaglandin metabolic process"/>
    <property type="evidence" value="ECO:0007669"/>
    <property type="project" value="UniProtKB-KW"/>
</dbReference>
<evidence type="ECO:0000256" key="10">
    <source>
        <dbReference type="ARBA" id="ARBA00022832"/>
    </source>
</evidence>
<dbReference type="Proteomes" id="UP001558652">
    <property type="component" value="Unassembled WGS sequence"/>
</dbReference>
<comment type="catalytic activity">
    <reaction evidence="23">
        <text>leukotriene B4 + NADP(+) = 12-oxo-leukotriene B4 + NADPH + H(+)</text>
        <dbReference type="Rhea" id="RHEA:50608"/>
        <dbReference type="ChEBI" id="CHEBI:15378"/>
        <dbReference type="ChEBI" id="CHEBI:57461"/>
        <dbReference type="ChEBI" id="CHEBI:57783"/>
        <dbReference type="ChEBI" id="CHEBI:58349"/>
        <dbReference type="ChEBI" id="CHEBI:133309"/>
    </reaction>
    <physiologicalReaction direction="left-to-right" evidence="23">
        <dbReference type="Rhea" id="RHEA:50609"/>
    </physiologicalReaction>
</comment>
<keyword evidence="15" id="KW-0379">Hydroxylation</keyword>
<protein>
    <recommendedName>
        <fullName evidence="6">Prostaglandin reductase 1</fullName>
        <ecNumber evidence="4">1.3.1.48</ecNumber>
        <ecNumber evidence="5">1.3.1.74</ecNumber>
    </recommendedName>
    <alternativeName>
        <fullName evidence="19">15-oxoprostaglandin 13-reductase</fullName>
    </alternativeName>
    <alternativeName>
        <fullName evidence="17">Dithiolethione-inducible gene 1 protein</fullName>
    </alternativeName>
    <alternativeName>
        <fullName evidence="16">Leukotriene B4 12-hydroxydehydrogenase</fullName>
    </alternativeName>
    <alternativeName>
        <fullName evidence="18">NAD(P)H-dependent alkenal/one oxidoreductase</fullName>
    </alternativeName>
</protein>
<organism evidence="36 37">
    <name type="scientific">Ranatra chinensis</name>
    <dbReference type="NCBI Taxonomy" id="642074"/>
    <lineage>
        <taxon>Eukaryota</taxon>
        <taxon>Metazoa</taxon>
        <taxon>Ecdysozoa</taxon>
        <taxon>Arthropoda</taxon>
        <taxon>Hexapoda</taxon>
        <taxon>Insecta</taxon>
        <taxon>Pterygota</taxon>
        <taxon>Neoptera</taxon>
        <taxon>Paraneoptera</taxon>
        <taxon>Hemiptera</taxon>
        <taxon>Heteroptera</taxon>
        <taxon>Panheteroptera</taxon>
        <taxon>Nepomorpha</taxon>
        <taxon>Nepidae</taxon>
        <taxon>Ranatrinae</taxon>
        <taxon>Ranatra</taxon>
    </lineage>
</organism>
<dbReference type="CDD" id="cd08294">
    <property type="entry name" value="leukotriene_B4_DH_like"/>
    <property type="match status" value="1"/>
</dbReference>
<reference evidence="36 37" key="1">
    <citation type="submission" date="2024-07" db="EMBL/GenBank/DDBJ databases">
        <title>Chromosome-level genome assembly of the water stick insect Ranatra chinensis (Heteroptera: Nepidae).</title>
        <authorList>
            <person name="Liu X."/>
        </authorList>
    </citation>
    <scope>NUCLEOTIDE SEQUENCE [LARGE SCALE GENOMIC DNA]</scope>
    <source>
        <strain evidence="36">Cailab_2021Rc</strain>
        <tissue evidence="36">Muscle</tissue>
    </source>
</reference>
<evidence type="ECO:0000256" key="7">
    <source>
        <dbReference type="ARBA" id="ARBA00022490"/>
    </source>
</evidence>
<evidence type="ECO:0000256" key="25">
    <source>
        <dbReference type="ARBA" id="ARBA00047903"/>
    </source>
</evidence>
<evidence type="ECO:0000256" key="18">
    <source>
        <dbReference type="ARBA" id="ARBA00032297"/>
    </source>
</evidence>
<comment type="catalytic activity">
    <reaction evidence="32">
        <text>13,14-dihydro-15-oxo-prostaglandin E1 + NADP(+) = 15-oxoprostaglandin E1 + NADPH + H(+)</text>
        <dbReference type="Rhea" id="RHEA:50584"/>
        <dbReference type="ChEBI" id="CHEBI:15378"/>
        <dbReference type="ChEBI" id="CHEBI:57401"/>
        <dbReference type="ChEBI" id="CHEBI:57783"/>
        <dbReference type="ChEBI" id="CHEBI:58349"/>
        <dbReference type="ChEBI" id="CHEBI:133408"/>
    </reaction>
    <physiologicalReaction direction="right-to-left" evidence="32">
        <dbReference type="Rhea" id="RHEA:50586"/>
    </physiologicalReaction>
</comment>
<keyword evidence="14" id="KW-0443">Lipid metabolism</keyword>
<comment type="catalytic activity">
    <reaction evidence="21">
        <text>decanal + NADP(+) = (2E)-decenal + NADPH + H(+)</text>
        <dbReference type="Rhea" id="RHEA:50612"/>
        <dbReference type="ChEBI" id="CHEBI:15378"/>
        <dbReference type="ChEBI" id="CHEBI:31457"/>
        <dbReference type="ChEBI" id="CHEBI:57783"/>
        <dbReference type="ChEBI" id="CHEBI:58349"/>
        <dbReference type="ChEBI" id="CHEBI:133455"/>
    </reaction>
    <physiologicalReaction direction="right-to-left" evidence="21">
        <dbReference type="Rhea" id="RHEA:50614"/>
    </physiologicalReaction>
</comment>
<dbReference type="GO" id="GO:0047522">
    <property type="term" value="F:15-oxoprostaglandin 13-reductase [NAD(P)+] activity"/>
    <property type="evidence" value="ECO:0007669"/>
    <property type="project" value="UniProtKB-EC"/>
</dbReference>
<dbReference type="EMBL" id="JBFDAA010000006">
    <property type="protein sequence ID" value="KAL1132042.1"/>
    <property type="molecule type" value="Genomic_DNA"/>
</dbReference>
<dbReference type="InterPro" id="IPR041694">
    <property type="entry name" value="ADH_N_2"/>
</dbReference>
<dbReference type="AlphaFoldDB" id="A0ABD0YXH2"/>
<dbReference type="Pfam" id="PF16884">
    <property type="entry name" value="ADH_N_2"/>
    <property type="match status" value="1"/>
</dbReference>
<dbReference type="InterPro" id="IPR020843">
    <property type="entry name" value="ER"/>
</dbReference>
<comment type="subunit">
    <text evidence="3">Monomer or homodimer.</text>
</comment>
<evidence type="ECO:0000256" key="33">
    <source>
        <dbReference type="ARBA" id="ARBA00049179"/>
    </source>
</evidence>
<evidence type="ECO:0000256" key="22">
    <source>
        <dbReference type="ARBA" id="ARBA00047742"/>
    </source>
</evidence>
<keyword evidence="7" id="KW-0963">Cytoplasm</keyword>
<evidence type="ECO:0000313" key="37">
    <source>
        <dbReference type="Proteomes" id="UP001558652"/>
    </source>
</evidence>
<dbReference type="InterPro" id="IPR045010">
    <property type="entry name" value="MDR_fam"/>
</dbReference>
<evidence type="ECO:0000256" key="19">
    <source>
        <dbReference type="ARBA" id="ARBA00033119"/>
    </source>
</evidence>
<dbReference type="PANTHER" id="PTHR43205:SF7">
    <property type="entry name" value="PROSTAGLANDIN REDUCTASE 1"/>
    <property type="match status" value="1"/>
</dbReference>
<dbReference type="PANTHER" id="PTHR43205">
    <property type="entry name" value="PROSTAGLANDIN REDUCTASE"/>
    <property type="match status" value="1"/>
</dbReference>
<evidence type="ECO:0000256" key="28">
    <source>
        <dbReference type="ARBA" id="ARBA00048387"/>
    </source>
</evidence>
<dbReference type="Pfam" id="PF00107">
    <property type="entry name" value="ADH_zinc_N"/>
    <property type="match status" value="1"/>
</dbReference>
<evidence type="ECO:0000256" key="13">
    <source>
        <dbReference type="ARBA" id="ARBA00023002"/>
    </source>
</evidence>
<sequence>MKGKRFVFAKHFDGVPKKSDFELVEEEVPPVKDGEVLFQALFISVDPYMRPYSARIQTGTTMIGEQVARVVESKHPGYKVGDNVVAYFGWRTHTVLNPDKNINPLDNKPSKPYILPDFGGVSLSTALGVLGMPGNTAYFGLTKLCEPKPGEVLVVNGAAGAVGSLVGQIGKILGLRVIGFAGSDDKVKLLKEKYNFDAAFNYKTKDVTEALKEAAPEGVDCFFDNVGGVMSSAIISCMKLYGRIAVCGSISAYNDDPKKPTLAPIIQPSMIFKQLKMEGFVVSRWLNIWQEGIAQNLQYIKEGKLKYEETVYEGFEKIFDAFIGLFKGENTGKAVVKI</sequence>
<evidence type="ECO:0000259" key="35">
    <source>
        <dbReference type="SMART" id="SM00829"/>
    </source>
</evidence>
<evidence type="ECO:0000256" key="8">
    <source>
        <dbReference type="ARBA" id="ARBA00022501"/>
    </source>
</evidence>
<evidence type="ECO:0000256" key="6">
    <source>
        <dbReference type="ARBA" id="ARBA00020651"/>
    </source>
</evidence>
<evidence type="ECO:0000256" key="15">
    <source>
        <dbReference type="ARBA" id="ARBA00023278"/>
    </source>
</evidence>
<proteinExistence type="inferred from homology"/>
<comment type="subcellular location">
    <subcellularLocation>
        <location evidence="1">Cytoplasm</location>
    </subcellularLocation>
</comment>
<name>A0ABD0YXH2_9HEMI</name>
<gene>
    <name evidence="36" type="ORF">AAG570_011650</name>
</gene>
<keyword evidence="9" id="KW-0597">Phosphoprotein</keyword>
<comment type="catalytic activity">
    <reaction evidence="24">
        <text>13,14-dihydro-15-oxo-prostaglandin F1alpha + NADP(+) = 15-oxoprostaglandin F1alpha + NADPH + H(+)</text>
        <dbReference type="Rhea" id="RHEA:50592"/>
        <dbReference type="ChEBI" id="CHEBI:15378"/>
        <dbReference type="ChEBI" id="CHEBI:57783"/>
        <dbReference type="ChEBI" id="CHEBI:58349"/>
        <dbReference type="ChEBI" id="CHEBI:79072"/>
        <dbReference type="ChEBI" id="CHEBI:133411"/>
    </reaction>
    <physiologicalReaction direction="right-to-left" evidence="24">
        <dbReference type="Rhea" id="RHEA:50594"/>
    </physiologicalReaction>
</comment>
<evidence type="ECO:0000313" key="36">
    <source>
        <dbReference type="EMBL" id="KAL1132042.1"/>
    </source>
</evidence>
<dbReference type="GO" id="GO:0005737">
    <property type="term" value="C:cytoplasm"/>
    <property type="evidence" value="ECO:0007669"/>
    <property type="project" value="UniProtKB-SubCell"/>
</dbReference>
<dbReference type="GO" id="GO:0032440">
    <property type="term" value="F:2-alkenal reductase [NAD(P)H] activity"/>
    <property type="evidence" value="ECO:0007669"/>
    <property type="project" value="UniProtKB-EC"/>
</dbReference>
<dbReference type="SMART" id="SM00829">
    <property type="entry name" value="PKS_ER"/>
    <property type="match status" value="1"/>
</dbReference>
<dbReference type="InterPro" id="IPR014190">
    <property type="entry name" value="PTGR1"/>
</dbReference>
<evidence type="ECO:0000256" key="16">
    <source>
        <dbReference type="ARBA" id="ARBA00031851"/>
    </source>
</evidence>
<dbReference type="EC" id="1.3.1.48" evidence="4"/>
<dbReference type="FunFam" id="3.40.50.720:FF:000121">
    <property type="entry name" value="Prostaglandin reductase 2"/>
    <property type="match status" value="1"/>
</dbReference>
<comment type="catalytic activity">
    <reaction evidence="28">
        <text>4-hydroxynonanal + NADP(+) = (E)-4-hydroxynon-2-enal + NADPH + H(+)</text>
        <dbReference type="Rhea" id="RHEA:64736"/>
        <dbReference type="ChEBI" id="CHEBI:15378"/>
        <dbReference type="ChEBI" id="CHEBI:57783"/>
        <dbReference type="ChEBI" id="CHEBI:58349"/>
        <dbReference type="ChEBI" id="CHEBI:58968"/>
        <dbReference type="ChEBI" id="CHEBI:156112"/>
    </reaction>
    <physiologicalReaction direction="right-to-left" evidence="28">
        <dbReference type="Rhea" id="RHEA:64738"/>
    </physiologicalReaction>
</comment>
<keyword evidence="13" id="KW-0560">Oxidoreductase</keyword>
<evidence type="ECO:0000256" key="24">
    <source>
        <dbReference type="ARBA" id="ARBA00047878"/>
    </source>
</evidence>
<comment type="catalytic activity">
    <reaction evidence="27">
        <text>13,14-dihydro-15-oxo-PGF2alpha + NADP(+) = 15-oxoprostaglandin F2alpha + NADPH + H(+)</text>
        <dbReference type="Rhea" id="RHEA:50588"/>
        <dbReference type="ChEBI" id="CHEBI:15378"/>
        <dbReference type="ChEBI" id="CHEBI:57783"/>
        <dbReference type="ChEBI" id="CHEBI:58349"/>
        <dbReference type="ChEBI" id="CHEBI:133374"/>
        <dbReference type="ChEBI" id="CHEBI:133409"/>
    </reaction>
    <physiologicalReaction direction="right-to-left" evidence="27">
        <dbReference type="Rhea" id="RHEA:50590"/>
    </physiologicalReaction>
</comment>
<evidence type="ECO:0000256" key="32">
    <source>
        <dbReference type="ARBA" id="ARBA00049070"/>
    </source>
</evidence>
<comment type="caution">
    <text evidence="36">The sequence shown here is derived from an EMBL/GenBank/DDBJ whole genome shotgun (WGS) entry which is preliminary data.</text>
</comment>
<feature type="domain" description="Enoyl reductase (ER)" evidence="35">
    <location>
        <begin position="14"/>
        <end position="336"/>
    </location>
</feature>
<evidence type="ECO:0000256" key="12">
    <source>
        <dbReference type="ARBA" id="ARBA00022990"/>
    </source>
</evidence>
<keyword evidence="11" id="KW-0521">NADP</keyword>
<evidence type="ECO:0000256" key="20">
    <source>
        <dbReference type="ARBA" id="ARBA00047461"/>
    </source>
</evidence>
<evidence type="ECO:0000256" key="14">
    <source>
        <dbReference type="ARBA" id="ARBA00023098"/>
    </source>
</evidence>
<accession>A0ABD0YXH2</accession>
<evidence type="ECO:0000256" key="4">
    <source>
        <dbReference type="ARBA" id="ARBA00011981"/>
    </source>
</evidence>
<comment type="similarity">
    <text evidence="2">Belongs to the NADP-dependent oxidoreductase L4BD family.</text>
</comment>
<evidence type="ECO:0000256" key="31">
    <source>
        <dbReference type="ARBA" id="ARBA00049068"/>
    </source>
</evidence>
<evidence type="ECO:0000256" key="11">
    <source>
        <dbReference type="ARBA" id="ARBA00022857"/>
    </source>
</evidence>
<evidence type="ECO:0000256" key="1">
    <source>
        <dbReference type="ARBA" id="ARBA00004496"/>
    </source>
</evidence>
<keyword evidence="10" id="KW-0276">Fatty acid metabolism</keyword>
<keyword evidence="37" id="KW-1185">Reference proteome</keyword>
<comment type="catalytic activity">
    <reaction evidence="33">
        <text>an n-alkanal + NADP(+) = an alk-2-enal + NADPH + H(+)</text>
        <dbReference type="Rhea" id="RHEA:13737"/>
        <dbReference type="ChEBI" id="CHEBI:12834"/>
        <dbReference type="ChEBI" id="CHEBI:13757"/>
        <dbReference type="ChEBI" id="CHEBI:15378"/>
        <dbReference type="ChEBI" id="CHEBI:57783"/>
        <dbReference type="ChEBI" id="CHEBI:58349"/>
        <dbReference type="EC" id="1.3.1.74"/>
    </reaction>
    <physiologicalReaction direction="right-to-left" evidence="33">
        <dbReference type="Rhea" id="RHEA:13739"/>
    </physiologicalReaction>
</comment>
<dbReference type="EC" id="1.3.1.74" evidence="5"/>
<dbReference type="InterPro" id="IPR011032">
    <property type="entry name" value="GroES-like_sf"/>
</dbReference>
<dbReference type="InterPro" id="IPR036291">
    <property type="entry name" value="NAD(P)-bd_dom_sf"/>
</dbReference>
<comment type="catalytic activity">
    <reaction evidence="26">
        <text>nonan-2-one + NADP(+) = (3E)-nonen-2-one + NADPH + H(+)</text>
        <dbReference type="Rhea" id="RHEA:50616"/>
        <dbReference type="ChEBI" id="CHEBI:15378"/>
        <dbReference type="ChEBI" id="CHEBI:57783"/>
        <dbReference type="ChEBI" id="CHEBI:58349"/>
        <dbReference type="ChEBI" id="CHEBI:77927"/>
        <dbReference type="ChEBI" id="CHEBI:133457"/>
    </reaction>
    <physiologicalReaction direction="right-to-left" evidence="26">
        <dbReference type="Rhea" id="RHEA:50618"/>
    </physiologicalReaction>
</comment>
<dbReference type="InterPro" id="IPR013149">
    <property type="entry name" value="ADH-like_C"/>
</dbReference>
<evidence type="ECO:0000256" key="34">
    <source>
        <dbReference type="ARBA" id="ARBA00049368"/>
    </source>
</evidence>
<dbReference type="Gene3D" id="3.90.180.10">
    <property type="entry name" value="Medium-chain alcohol dehydrogenases, catalytic domain"/>
    <property type="match status" value="1"/>
</dbReference>
<evidence type="ECO:0000256" key="30">
    <source>
        <dbReference type="ARBA" id="ARBA00048953"/>
    </source>
</evidence>
<evidence type="ECO:0000256" key="26">
    <source>
        <dbReference type="ARBA" id="ARBA00048066"/>
    </source>
</evidence>
<evidence type="ECO:0000256" key="23">
    <source>
        <dbReference type="ARBA" id="ARBA00047871"/>
    </source>
</evidence>
<comment type="catalytic activity">
    <reaction evidence="25">
        <text>dodecanal + NADP(+) = (2E)-dodecenal + NADPH + H(+)</text>
        <dbReference type="Rhea" id="RHEA:50784"/>
        <dbReference type="ChEBI" id="CHEBI:15378"/>
        <dbReference type="ChEBI" id="CHEBI:27836"/>
        <dbReference type="ChEBI" id="CHEBI:57783"/>
        <dbReference type="ChEBI" id="CHEBI:58349"/>
        <dbReference type="ChEBI" id="CHEBI:133741"/>
    </reaction>
    <physiologicalReaction direction="right-to-left" evidence="25">
        <dbReference type="Rhea" id="RHEA:50786"/>
    </physiologicalReaction>
</comment>
<comment type="catalytic activity">
    <reaction evidence="20">
        <text>octanal + NADP(+) = (2E)-octenal + NADPH + H(+)</text>
        <dbReference type="Rhea" id="RHEA:50780"/>
        <dbReference type="ChEBI" id="CHEBI:15378"/>
        <dbReference type="ChEBI" id="CHEBI:17935"/>
        <dbReference type="ChEBI" id="CHEBI:57783"/>
        <dbReference type="ChEBI" id="CHEBI:58349"/>
        <dbReference type="ChEBI" id="CHEBI:61748"/>
    </reaction>
    <physiologicalReaction direction="right-to-left" evidence="20">
        <dbReference type="Rhea" id="RHEA:50782"/>
    </physiologicalReaction>
</comment>
<comment type="catalytic activity">
    <reaction evidence="31">
        <text>(5S,12S)-dihydroxy-(6E,10E,12E,14Z)-eicosatetraenoate + NADP(+) = 12-oxo-(5S)-hydroxy-(6E,8E,10E,14Z)-eicosatetraenoate + NADPH + H(+)</text>
        <dbReference type="Rhea" id="RHEA:51212"/>
        <dbReference type="ChEBI" id="CHEBI:15378"/>
        <dbReference type="ChEBI" id="CHEBI:57783"/>
        <dbReference type="ChEBI" id="CHEBI:58349"/>
        <dbReference type="ChEBI" id="CHEBI:133974"/>
        <dbReference type="ChEBI" id="CHEBI:133975"/>
    </reaction>
    <physiologicalReaction direction="left-to-right" evidence="31">
        <dbReference type="Rhea" id="RHEA:51213"/>
    </physiologicalReaction>
</comment>
<comment type="catalytic activity">
    <reaction evidence="34">
        <text>hexanal + NADP(+) = (E)-hex-2-enal + NADPH + H(+)</text>
        <dbReference type="Rhea" id="RHEA:50776"/>
        <dbReference type="ChEBI" id="CHEBI:15378"/>
        <dbReference type="ChEBI" id="CHEBI:28913"/>
        <dbReference type="ChEBI" id="CHEBI:57783"/>
        <dbReference type="ChEBI" id="CHEBI:58349"/>
        <dbReference type="ChEBI" id="CHEBI:88528"/>
    </reaction>
    <physiologicalReaction direction="right-to-left" evidence="34">
        <dbReference type="Rhea" id="RHEA:50778"/>
    </physiologicalReaction>
</comment>
<dbReference type="Gene3D" id="3.40.50.720">
    <property type="entry name" value="NAD(P)-binding Rossmann-like Domain"/>
    <property type="match status" value="1"/>
</dbReference>